<dbReference type="PROSITE" id="PS51085">
    <property type="entry name" value="2FE2S_FER_2"/>
    <property type="match status" value="1"/>
</dbReference>
<feature type="domain" description="FAD-binding PCMH-type" evidence="7">
    <location>
        <begin position="198"/>
        <end position="371"/>
    </location>
</feature>
<organism evidence="8 9">
    <name type="scientific">Afipia carboxidovorans (strain ATCC 49405 / DSM 1227 / KCTC 32145 / OM5)</name>
    <name type="common">Oligotropha carboxidovorans</name>
    <dbReference type="NCBI Taxonomy" id="504832"/>
    <lineage>
        <taxon>Bacteria</taxon>
        <taxon>Pseudomonadati</taxon>
        <taxon>Pseudomonadota</taxon>
        <taxon>Alphaproteobacteria</taxon>
        <taxon>Hyphomicrobiales</taxon>
        <taxon>Nitrobacteraceae</taxon>
        <taxon>Afipia</taxon>
    </lineage>
</organism>
<dbReference type="SUPFAM" id="SSF56176">
    <property type="entry name" value="FAD-binding/transporter-associated domain-like"/>
    <property type="match status" value="1"/>
</dbReference>
<evidence type="ECO:0000259" key="7">
    <source>
        <dbReference type="PROSITE" id="PS51387"/>
    </source>
</evidence>
<evidence type="ECO:0000256" key="2">
    <source>
        <dbReference type="ARBA" id="ARBA00022723"/>
    </source>
</evidence>
<proteinExistence type="predicted"/>
<evidence type="ECO:0000313" key="9">
    <source>
        <dbReference type="Proteomes" id="UP000007730"/>
    </source>
</evidence>
<dbReference type="NCBIfam" id="TIGR02963">
    <property type="entry name" value="xanthine_xdhA"/>
    <property type="match status" value="1"/>
</dbReference>
<dbReference type="HOGENOM" id="CLU_001681_9_0_5"/>
<reference evidence="8 9" key="1">
    <citation type="journal article" date="2011" name="J. Bacteriol.">
        <title>Complete genome sequences of the chemolithoautotrophic Oligotropha carboxidovorans strains OM4 and OM5.</title>
        <authorList>
            <person name="Volland S."/>
            <person name="Rachinger M."/>
            <person name="Strittmatter A."/>
            <person name="Daniel R."/>
            <person name="Gottschalk G."/>
            <person name="Meyer O."/>
        </authorList>
    </citation>
    <scope>NUCLEOTIDE SEQUENCE [LARGE SCALE GENOMIC DNA]</scope>
    <source>
        <strain evidence="9">ATCC 49405 / DSM 1227 / KCTC 32145 / OM5</strain>
    </source>
</reference>
<evidence type="ECO:0000256" key="5">
    <source>
        <dbReference type="ARBA" id="ARBA00023004"/>
    </source>
</evidence>
<keyword evidence="3" id="KW-0274">FAD</keyword>
<dbReference type="GO" id="GO:0071949">
    <property type="term" value="F:FAD binding"/>
    <property type="evidence" value="ECO:0007669"/>
    <property type="project" value="InterPro"/>
</dbReference>
<dbReference type="Gene3D" id="3.30.43.10">
    <property type="entry name" value="Uridine Diphospho-n-acetylenolpyruvylglucosamine Reductase, domain 2"/>
    <property type="match status" value="1"/>
</dbReference>
<accession>B6JJ75</accession>
<dbReference type="Gene3D" id="3.30.465.10">
    <property type="match status" value="1"/>
</dbReference>
<evidence type="ECO:0000256" key="4">
    <source>
        <dbReference type="ARBA" id="ARBA00023002"/>
    </source>
</evidence>
<keyword evidence="5" id="KW-0408">Iron</keyword>
<dbReference type="PROSITE" id="PS51387">
    <property type="entry name" value="FAD_PCMH"/>
    <property type="match status" value="1"/>
</dbReference>
<dbReference type="SUPFAM" id="SSF55447">
    <property type="entry name" value="CO dehydrogenase flavoprotein C-terminal domain-like"/>
    <property type="match status" value="1"/>
</dbReference>
<dbReference type="InterPro" id="IPR016169">
    <property type="entry name" value="FAD-bd_PCMH_sub2"/>
</dbReference>
<dbReference type="EMBL" id="CP002826">
    <property type="protein sequence ID" value="AEI05476.1"/>
    <property type="molecule type" value="Genomic_DNA"/>
</dbReference>
<keyword evidence="4" id="KW-0560">Oxidoreductase</keyword>
<name>B6JJ75_AFIC5</name>
<evidence type="ECO:0000313" key="8">
    <source>
        <dbReference type="EMBL" id="AEI05476.1"/>
    </source>
</evidence>
<dbReference type="PIRSF" id="PIRSF036557">
    <property type="entry name" value="XdhA_RC"/>
    <property type="match status" value="1"/>
</dbReference>
<dbReference type="KEGG" id="oca:OCAR_7366"/>
<dbReference type="InterPro" id="IPR006058">
    <property type="entry name" value="2Fe2S_fd_BS"/>
</dbReference>
<dbReference type="SUPFAM" id="SSF47741">
    <property type="entry name" value="CO dehydrogenase ISP C-domain like"/>
    <property type="match status" value="1"/>
</dbReference>
<dbReference type="InterPro" id="IPR012175">
    <property type="entry name" value="Xanth_DH_ssu_bac"/>
</dbReference>
<dbReference type="SUPFAM" id="SSF54292">
    <property type="entry name" value="2Fe-2S ferredoxin-like"/>
    <property type="match status" value="1"/>
</dbReference>
<dbReference type="RefSeq" id="WP_012564495.1">
    <property type="nucleotide sequence ID" value="NC_011386.1"/>
</dbReference>
<dbReference type="Gene3D" id="3.30.390.50">
    <property type="entry name" value="CO dehydrogenase flavoprotein, C-terminal domain"/>
    <property type="match status" value="1"/>
</dbReference>
<dbReference type="Pfam" id="PF00941">
    <property type="entry name" value="FAD_binding_5"/>
    <property type="match status" value="1"/>
</dbReference>
<feature type="domain" description="2Fe-2S ferredoxin-type" evidence="6">
    <location>
        <begin position="8"/>
        <end position="93"/>
    </location>
</feature>
<dbReference type="PANTHER" id="PTHR45444:SF3">
    <property type="entry name" value="XANTHINE DEHYDROGENASE"/>
    <property type="match status" value="1"/>
</dbReference>
<dbReference type="KEGG" id="ocg:OCA5_c07530"/>
<dbReference type="InterPro" id="IPR016167">
    <property type="entry name" value="FAD-bd_PCMH_sub1"/>
</dbReference>
<dbReference type="SMART" id="SM01092">
    <property type="entry name" value="CO_deh_flav_C"/>
    <property type="match status" value="1"/>
</dbReference>
<dbReference type="Gene3D" id="3.10.20.30">
    <property type="match status" value="1"/>
</dbReference>
<dbReference type="InterPro" id="IPR002346">
    <property type="entry name" value="Mopterin_DH_FAD-bd"/>
</dbReference>
<dbReference type="eggNOG" id="COG4630">
    <property type="taxonomic scope" value="Bacteria"/>
</dbReference>
<dbReference type="InterPro" id="IPR012675">
    <property type="entry name" value="Beta-grasp_dom_sf"/>
</dbReference>
<sequence>MGNSGPRTCIRFILNGHDVVLSDVAASDTLLDYLRLRRGMVGSKEGCAAGDCGACTTLIGRLRDGRLVYEAVDSCIRLLASIDGCHVVTVEHLTKPDGRLNPIQQAMVDTHGSQCGFCTPGIVMSLYAMWLASPSPSDATIERTLQGNLCRCTGYEPVMKAARTISHYGSVADDPLKQTYDEIQTRLDKLHDNRRVEIEHGGSRIILPANVDDLADAIATERNPTIVSGATDVGLWVTKDMRAISPAIFTGHLDELKRVTENDASITIGAGLTYSEAFAILPKHFPAFSGLLKRIGGEQVRNMGTIGGNIANGSPIADTPPTLIVLGARLILRKGKSRRTLPLEDFFIDYKVQDRQPGEFVEAIEIPKLNPASRFAVYKISKRRDEDISSVLGAFHLTLNDANCVETIRIAYGGMAGIPKRAKAVEDSLLGQPWTEDTVQAAIGNFAKDFAPLTDMRASAEYRMLVAQNLLRRFHAETEGAGEAVRLVRHPDSEAMHHG</sequence>
<dbReference type="InterPro" id="IPR005107">
    <property type="entry name" value="CO_DH_flav_C"/>
</dbReference>
<dbReference type="InterPro" id="IPR036010">
    <property type="entry name" value="2Fe-2S_ferredoxin-like_sf"/>
</dbReference>
<dbReference type="GO" id="GO:0004854">
    <property type="term" value="F:xanthine dehydrogenase activity"/>
    <property type="evidence" value="ECO:0007669"/>
    <property type="project" value="InterPro"/>
</dbReference>
<gene>
    <name evidence="8" type="primary">xdhA1</name>
    <name evidence="8" type="ordered locus">OCA5_c07530</name>
</gene>
<dbReference type="PANTHER" id="PTHR45444">
    <property type="entry name" value="XANTHINE DEHYDROGENASE"/>
    <property type="match status" value="1"/>
</dbReference>
<evidence type="ECO:0000259" key="6">
    <source>
        <dbReference type="PROSITE" id="PS51085"/>
    </source>
</evidence>
<evidence type="ECO:0000256" key="1">
    <source>
        <dbReference type="ARBA" id="ARBA00022630"/>
    </source>
</evidence>
<dbReference type="InterPro" id="IPR014307">
    <property type="entry name" value="Xanthine_DH_ssu"/>
</dbReference>
<dbReference type="PROSITE" id="PS00197">
    <property type="entry name" value="2FE2S_FER_1"/>
    <property type="match status" value="1"/>
</dbReference>
<keyword evidence="1" id="KW-0285">Flavoprotein</keyword>
<dbReference type="InterPro" id="IPR036683">
    <property type="entry name" value="CO_DH_flav_C_dom_sf"/>
</dbReference>
<dbReference type="PATRIC" id="fig|504832.7.peg.798"/>
<dbReference type="OrthoDB" id="9792018at2"/>
<dbReference type="Proteomes" id="UP000007730">
    <property type="component" value="Chromosome"/>
</dbReference>
<dbReference type="GO" id="GO:0005506">
    <property type="term" value="F:iron ion binding"/>
    <property type="evidence" value="ECO:0007669"/>
    <property type="project" value="InterPro"/>
</dbReference>
<keyword evidence="2" id="KW-0479">Metal-binding</keyword>
<dbReference type="AlphaFoldDB" id="B6JJ75"/>
<evidence type="ECO:0000256" key="3">
    <source>
        <dbReference type="ARBA" id="ARBA00022827"/>
    </source>
</evidence>
<dbReference type="InterPro" id="IPR036884">
    <property type="entry name" value="2Fe-2S-bd_dom_sf"/>
</dbReference>
<dbReference type="InterPro" id="IPR036318">
    <property type="entry name" value="FAD-bd_PCMH-like_sf"/>
</dbReference>
<dbReference type="GO" id="GO:0051537">
    <property type="term" value="F:2 iron, 2 sulfur cluster binding"/>
    <property type="evidence" value="ECO:0007669"/>
    <property type="project" value="InterPro"/>
</dbReference>
<dbReference type="InterPro" id="IPR016166">
    <property type="entry name" value="FAD-bd_PCMH"/>
</dbReference>
<dbReference type="InterPro" id="IPR016208">
    <property type="entry name" value="Ald_Oxase/xanthine_DH-like"/>
</dbReference>
<dbReference type="Gene3D" id="1.10.150.120">
    <property type="entry name" value="[2Fe-2S]-binding domain"/>
    <property type="match status" value="1"/>
</dbReference>
<dbReference type="InterPro" id="IPR002888">
    <property type="entry name" value="2Fe-2S-bd"/>
</dbReference>
<keyword evidence="9" id="KW-1185">Reference proteome</keyword>
<dbReference type="Pfam" id="PF03450">
    <property type="entry name" value="CO_deh_flav_C"/>
    <property type="match status" value="1"/>
</dbReference>
<dbReference type="Pfam" id="PF01799">
    <property type="entry name" value="Fer2_2"/>
    <property type="match status" value="1"/>
</dbReference>
<protein>
    <submittedName>
        <fullName evidence="8">Xanthine dehydrogenase, flavoprotein XdhA</fullName>
    </submittedName>
</protein>
<dbReference type="STRING" id="504832.OCA5_c07530"/>
<dbReference type="InterPro" id="IPR001041">
    <property type="entry name" value="2Fe-2S_ferredoxin-type"/>
</dbReference>